<dbReference type="EMBL" id="CH963849">
    <property type="protein sequence ID" value="EDW74338.1"/>
    <property type="molecule type" value="Genomic_DNA"/>
</dbReference>
<dbReference type="InterPro" id="IPR029058">
    <property type="entry name" value="AB_hydrolase_fold"/>
</dbReference>
<dbReference type="OMA" id="WTKPNEN"/>
<evidence type="ECO:0000259" key="3">
    <source>
        <dbReference type="Pfam" id="PF00135"/>
    </source>
</evidence>
<reference evidence="4 5" key="1">
    <citation type="journal article" date="2007" name="Nature">
        <title>Evolution of genes and genomes on the Drosophila phylogeny.</title>
        <authorList>
            <consortium name="Drosophila 12 Genomes Consortium"/>
            <person name="Clark A.G."/>
            <person name="Eisen M.B."/>
            <person name="Smith D.R."/>
            <person name="Bergman C.M."/>
            <person name="Oliver B."/>
            <person name="Markow T.A."/>
            <person name="Kaufman T.C."/>
            <person name="Kellis M."/>
            <person name="Gelbart W."/>
            <person name="Iyer V.N."/>
            <person name="Pollard D.A."/>
            <person name="Sackton T.B."/>
            <person name="Larracuente A.M."/>
            <person name="Singh N.D."/>
            <person name="Abad J.P."/>
            <person name="Abt D.N."/>
            <person name="Adryan B."/>
            <person name="Aguade M."/>
            <person name="Akashi H."/>
            <person name="Anderson W.W."/>
            <person name="Aquadro C.F."/>
            <person name="Ardell D.H."/>
            <person name="Arguello R."/>
            <person name="Artieri C.G."/>
            <person name="Barbash D.A."/>
            <person name="Barker D."/>
            <person name="Barsanti P."/>
            <person name="Batterham P."/>
            <person name="Batzoglou S."/>
            <person name="Begun D."/>
            <person name="Bhutkar A."/>
            <person name="Blanco E."/>
            <person name="Bosak S.A."/>
            <person name="Bradley R.K."/>
            <person name="Brand A.D."/>
            <person name="Brent M.R."/>
            <person name="Brooks A.N."/>
            <person name="Brown R.H."/>
            <person name="Butlin R.K."/>
            <person name="Caggese C."/>
            <person name="Calvi B.R."/>
            <person name="Bernardo de Carvalho A."/>
            <person name="Caspi A."/>
            <person name="Castrezana S."/>
            <person name="Celniker S.E."/>
            <person name="Chang J.L."/>
            <person name="Chapple C."/>
            <person name="Chatterji S."/>
            <person name="Chinwalla A."/>
            <person name="Civetta A."/>
            <person name="Clifton S.W."/>
            <person name="Comeron J.M."/>
            <person name="Costello J.C."/>
            <person name="Coyne J.A."/>
            <person name="Daub J."/>
            <person name="David R.G."/>
            <person name="Delcher A.L."/>
            <person name="Delehaunty K."/>
            <person name="Do C.B."/>
            <person name="Ebling H."/>
            <person name="Edwards K."/>
            <person name="Eickbush T."/>
            <person name="Evans J.D."/>
            <person name="Filipski A."/>
            <person name="Findeiss S."/>
            <person name="Freyhult E."/>
            <person name="Fulton L."/>
            <person name="Fulton R."/>
            <person name="Garcia A.C."/>
            <person name="Gardiner A."/>
            <person name="Garfield D.A."/>
            <person name="Garvin B.E."/>
            <person name="Gibson G."/>
            <person name="Gilbert D."/>
            <person name="Gnerre S."/>
            <person name="Godfrey J."/>
            <person name="Good R."/>
            <person name="Gotea V."/>
            <person name="Gravely B."/>
            <person name="Greenberg A.J."/>
            <person name="Griffiths-Jones S."/>
            <person name="Gross S."/>
            <person name="Guigo R."/>
            <person name="Gustafson E.A."/>
            <person name="Haerty W."/>
            <person name="Hahn M.W."/>
            <person name="Halligan D.L."/>
            <person name="Halpern A.L."/>
            <person name="Halter G.M."/>
            <person name="Han M.V."/>
            <person name="Heger A."/>
            <person name="Hillier L."/>
            <person name="Hinrichs A.S."/>
            <person name="Holmes I."/>
            <person name="Hoskins R.A."/>
            <person name="Hubisz M.J."/>
            <person name="Hultmark D."/>
            <person name="Huntley M.A."/>
            <person name="Jaffe D.B."/>
            <person name="Jagadeeshan S."/>
            <person name="Jeck W.R."/>
            <person name="Johnson J."/>
            <person name="Jones C.D."/>
            <person name="Jordan W.C."/>
            <person name="Karpen G.H."/>
            <person name="Kataoka E."/>
            <person name="Keightley P.D."/>
            <person name="Kheradpour P."/>
            <person name="Kirkness E.F."/>
            <person name="Koerich L.B."/>
            <person name="Kristiansen K."/>
            <person name="Kudrna D."/>
            <person name="Kulathinal R.J."/>
            <person name="Kumar S."/>
            <person name="Kwok R."/>
            <person name="Lander E."/>
            <person name="Langley C.H."/>
            <person name="Lapoint R."/>
            <person name="Lazzaro B.P."/>
            <person name="Lee S.J."/>
            <person name="Levesque L."/>
            <person name="Li R."/>
            <person name="Lin C.F."/>
            <person name="Lin M.F."/>
            <person name="Lindblad-Toh K."/>
            <person name="Llopart A."/>
            <person name="Long M."/>
            <person name="Low L."/>
            <person name="Lozovsky E."/>
            <person name="Lu J."/>
            <person name="Luo M."/>
            <person name="Machado C.A."/>
            <person name="Makalowski W."/>
            <person name="Marzo M."/>
            <person name="Matsuda M."/>
            <person name="Matzkin L."/>
            <person name="McAllister B."/>
            <person name="McBride C.S."/>
            <person name="McKernan B."/>
            <person name="McKernan K."/>
            <person name="Mendez-Lago M."/>
            <person name="Minx P."/>
            <person name="Mollenhauer M.U."/>
            <person name="Montooth K."/>
            <person name="Mount S.M."/>
            <person name="Mu X."/>
            <person name="Myers E."/>
            <person name="Negre B."/>
            <person name="Newfeld S."/>
            <person name="Nielsen R."/>
            <person name="Noor M.A."/>
            <person name="O'Grady P."/>
            <person name="Pachter L."/>
            <person name="Papaceit M."/>
            <person name="Parisi M.J."/>
            <person name="Parisi M."/>
            <person name="Parts L."/>
            <person name="Pedersen J.S."/>
            <person name="Pesole G."/>
            <person name="Phillippy A.M."/>
            <person name="Ponting C.P."/>
            <person name="Pop M."/>
            <person name="Porcelli D."/>
            <person name="Powell J.R."/>
            <person name="Prohaska S."/>
            <person name="Pruitt K."/>
            <person name="Puig M."/>
            <person name="Quesneville H."/>
            <person name="Ram K.R."/>
            <person name="Rand D."/>
            <person name="Rasmussen M.D."/>
            <person name="Reed L.K."/>
            <person name="Reenan R."/>
            <person name="Reily A."/>
            <person name="Remington K.A."/>
            <person name="Rieger T.T."/>
            <person name="Ritchie M.G."/>
            <person name="Robin C."/>
            <person name="Rogers Y.H."/>
            <person name="Rohde C."/>
            <person name="Rozas J."/>
            <person name="Rubenfield M.J."/>
            <person name="Ruiz A."/>
            <person name="Russo S."/>
            <person name="Salzberg S.L."/>
            <person name="Sanchez-Gracia A."/>
            <person name="Saranga D.J."/>
            <person name="Sato H."/>
            <person name="Schaeffer S.W."/>
            <person name="Schatz M.C."/>
            <person name="Schlenke T."/>
            <person name="Schwartz R."/>
            <person name="Segarra C."/>
            <person name="Singh R.S."/>
            <person name="Sirot L."/>
            <person name="Sirota M."/>
            <person name="Sisneros N.B."/>
            <person name="Smith C.D."/>
            <person name="Smith T.F."/>
            <person name="Spieth J."/>
            <person name="Stage D.E."/>
            <person name="Stark A."/>
            <person name="Stephan W."/>
            <person name="Strausberg R.L."/>
            <person name="Strempel S."/>
            <person name="Sturgill D."/>
            <person name="Sutton G."/>
            <person name="Sutton G.G."/>
            <person name="Tao W."/>
            <person name="Teichmann S."/>
            <person name="Tobari Y.N."/>
            <person name="Tomimura Y."/>
            <person name="Tsolas J.M."/>
            <person name="Valente V.L."/>
            <person name="Venter E."/>
            <person name="Venter J.C."/>
            <person name="Vicario S."/>
            <person name="Vieira F.G."/>
            <person name="Vilella A.J."/>
            <person name="Villasante A."/>
            <person name="Walenz B."/>
            <person name="Wang J."/>
            <person name="Wasserman M."/>
            <person name="Watts T."/>
            <person name="Wilson D."/>
            <person name="Wilson R.K."/>
            <person name="Wing R.A."/>
            <person name="Wolfner M.F."/>
            <person name="Wong A."/>
            <person name="Wong G.K."/>
            <person name="Wu C.I."/>
            <person name="Wu G."/>
            <person name="Yamamoto D."/>
            <person name="Yang H.P."/>
            <person name="Yang S.P."/>
            <person name="Yorke J.A."/>
            <person name="Yoshida K."/>
            <person name="Zdobnov E."/>
            <person name="Zhang P."/>
            <person name="Zhang Y."/>
            <person name="Zimin A.V."/>
            <person name="Baldwin J."/>
            <person name="Abdouelleil A."/>
            <person name="Abdulkadir J."/>
            <person name="Abebe A."/>
            <person name="Abera B."/>
            <person name="Abreu J."/>
            <person name="Acer S.C."/>
            <person name="Aftuck L."/>
            <person name="Alexander A."/>
            <person name="An P."/>
            <person name="Anderson E."/>
            <person name="Anderson S."/>
            <person name="Arachi H."/>
            <person name="Azer M."/>
            <person name="Bachantsang P."/>
            <person name="Barry A."/>
            <person name="Bayul T."/>
            <person name="Berlin A."/>
            <person name="Bessette D."/>
            <person name="Bloom T."/>
            <person name="Blye J."/>
            <person name="Boguslavskiy L."/>
            <person name="Bonnet C."/>
            <person name="Boukhgalter B."/>
            <person name="Bourzgui I."/>
            <person name="Brown A."/>
            <person name="Cahill P."/>
            <person name="Channer S."/>
            <person name="Cheshatsang Y."/>
            <person name="Chuda L."/>
            <person name="Citroen M."/>
            <person name="Collymore A."/>
            <person name="Cooke P."/>
            <person name="Costello M."/>
            <person name="D'Aco K."/>
            <person name="Daza R."/>
            <person name="De Haan G."/>
            <person name="DeGray S."/>
            <person name="DeMaso C."/>
            <person name="Dhargay N."/>
            <person name="Dooley K."/>
            <person name="Dooley E."/>
            <person name="Doricent M."/>
            <person name="Dorje P."/>
            <person name="Dorjee K."/>
            <person name="Dupes A."/>
            <person name="Elong R."/>
            <person name="Falk J."/>
            <person name="Farina A."/>
            <person name="Faro S."/>
            <person name="Ferguson D."/>
            <person name="Fisher S."/>
            <person name="Foley C.D."/>
            <person name="Franke A."/>
            <person name="Friedrich D."/>
            <person name="Gadbois L."/>
            <person name="Gearin G."/>
            <person name="Gearin C.R."/>
            <person name="Giannoukos G."/>
            <person name="Goode T."/>
            <person name="Graham J."/>
            <person name="Grandbois E."/>
            <person name="Grewal S."/>
            <person name="Gyaltsen K."/>
            <person name="Hafez N."/>
            <person name="Hagos B."/>
            <person name="Hall J."/>
            <person name="Henson C."/>
            <person name="Hollinger A."/>
            <person name="Honan T."/>
            <person name="Huard M.D."/>
            <person name="Hughes L."/>
            <person name="Hurhula B."/>
            <person name="Husby M.E."/>
            <person name="Kamat A."/>
            <person name="Kanga B."/>
            <person name="Kashin S."/>
            <person name="Khazanovich D."/>
            <person name="Kisner P."/>
            <person name="Lance K."/>
            <person name="Lara M."/>
            <person name="Lee W."/>
            <person name="Lennon N."/>
            <person name="Letendre F."/>
            <person name="LeVine R."/>
            <person name="Lipovsky A."/>
            <person name="Liu X."/>
            <person name="Liu J."/>
            <person name="Liu S."/>
            <person name="Lokyitsang T."/>
            <person name="Lokyitsang Y."/>
            <person name="Lubonja R."/>
            <person name="Lui A."/>
            <person name="MacDonald P."/>
            <person name="Magnisalis V."/>
            <person name="Maru K."/>
            <person name="Matthews C."/>
            <person name="McCusker W."/>
            <person name="McDonough S."/>
            <person name="Mehta T."/>
            <person name="Meldrim J."/>
            <person name="Meneus L."/>
            <person name="Mihai O."/>
            <person name="Mihalev A."/>
            <person name="Mihova T."/>
            <person name="Mittelman R."/>
            <person name="Mlenga V."/>
            <person name="Montmayeur A."/>
            <person name="Mulrain L."/>
            <person name="Navidi A."/>
            <person name="Naylor J."/>
            <person name="Negash T."/>
            <person name="Nguyen T."/>
            <person name="Nguyen N."/>
            <person name="Nicol R."/>
            <person name="Norbu C."/>
            <person name="Norbu N."/>
            <person name="Novod N."/>
            <person name="O'Neill B."/>
            <person name="Osman S."/>
            <person name="Markiewicz E."/>
            <person name="Oyono O.L."/>
            <person name="Patti C."/>
            <person name="Phunkhang P."/>
            <person name="Pierre F."/>
            <person name="Priest M."/>
            <person name="Raghuraman S."/>
            <person name="Rege F."/>
            <person name="Reyes R."/>
            <person name="Rise C."/>
            <person name="Rogov P."/>
            <person name="Ross K."/>
            <person name="Ryan E."/>
            <person name="Settipalli S."/>
            <person name="Shea T."/>
            <person name="Sherpa N."/>
            <person name="Shi L."/>
            <person name="Shih D."/>
            <person name="Sparrow T."/>
            <person name="Spaulding J."/>
            <person name="Stalker J."/>
            <person name="Stange-Thomann N."/>
            <person name="Stavropoulos S."/>
            <person name="Stone C."/>
            <person name="Strader C."/>
            <person name="Tesfaye S."/>
            <person name="Thomson T."/>
            <person name="Thoulutsang Y."/>
            <person name="Thoulutsang D."/>
            <person name="Topham K."/>
            <person name="Topping I."/>
            <person name="Tsamla T."/>
            <person name="Vassiliev H."/>
            <person name="Vo A."/>
            <person name="Wangchuk T."/>
            <person name="Wangdi T."/>
            <person name="Weiand M."/>
            <person name="Wilkinson J."/>
            <person name="Wilson A."/>
            <person name="Yadav S."/>
            <person name="Young G."/>
            <person name="Yu Q."/>
            <person name="Zembek L."/>
            <person name="Zhong D."/>
            <person name="Zimmer A."/>
            <person name="Zwirko Z."/>
            <person name="Jaffe D.B."/>
            <person name="Alvarez P."/>
            <person name="Brockman W."/>
            <person name="Butler J."/>
            <person name="Chin C."/>
            <person name="Gnerre S."/>
            <person name="Grabherr M."/>
            <person name="Kleber M."/>
            <person name="Mauceli E."/>
            <person name="MacCallum I."/>
        </authorList>
    </citation>
    <scope>NUCLEOTIDE SEQUENCE [LARGE SCALE GENOMIC DNA]</scope>
    <source>
        <strain evidence="5">Tucson 14030-0811.24</strain>
    </source>
</reference>
<dbReference type="STRING" id="7260.B4MQE9"/>
<dbReference type="Proteomes" id="UP000007798">
    <property type="component" value="Unassembled WGS sequence"/>
</dbReference>
<dbReference type="AlphaFoldDB" id="B4MQE9"/>
<dbReference type="SUPFAM" id="SSF53474">
    <property type="entry name" value="alpha/beta-Hydrolases"/>
    <property type="match status" value="1"/>
</dbReference>
<evidence type="ECO:0000313" key="5">
    <source>
        <dbReference type="Proteomes" id="UP000007798"/>
    </source>
</evidence>
<name>B4MQE9_DROWI</name>
<dbReference type="InterPro" id="IPR050309">
    <property type="entry name" value="Type-B_Carboxylest/Lipase"/>
</dbReference>
<keyword evidence="5" id="KW-1185">Reference proteome</keyword>
<dbReference type="InterPro" id="IPR019819">
    <property type="entry name" value="Carboxylesterase_B_CS"/>
</dbReference>
<accession>B4MQE9</accession>
<dbReference type="PROSITE" id="PS00941">
    <property type="entry name" value="CARBOXYLESTERASE_B_2"/>
    <property type="match status" value="1"/>
</dbReference>
<evidence type="ECO:0000313" key="4">
    <source>
        <dbReference type="EMBL" id="EDW74338.1"/>
    </source>
</evidence>
<evidence type="ECO:0000256" key="1">
    <source>
        <dbReference type="ARBA" id="ARBA00023180"/>
    </source>
</evidence>
<gene>
    <name evidence="4" type="primary">Dwil\GK21858</name>
    <name evidence="4" type="ORF">Dwil_GK21858</name>
</gene>
<evidence type="ECO:0000256" key="2">
    <source>
        <dbReference type="SAM" id="SignalP"/>
    </source>
</evidence>
<feature type="signal peptide" evidence="2">
    <location>
        <begin position="1"/>
        <end position="20"/>
    </location>
</feature>
<dbReference type="PhylomeDB" id="B4MQE9"/>
<keyword evidence="1" id="KW-0325">Glycoprotein</keyword>
<dbReference type="OrthoDB" id="19653at2759"/>
<dbReference type="HOGENOM" id="CLU_006586_13_2_1"/>
<dbReference type="eggNOG" id="KOG1516">
    <property type="taxonomic scope" value="Eukaryota"/>
</dbReference>
<dbReference type="PANTHER" id="PTHR11559">
    <property type="entry name" value="CARBOXYLESTERASE"/>
    <property type="match status" value="1"/>
</dbReference>
<protein>
    <submittedName>
        <fullName evidence="4">GK21858</fullName>
    </submittedName>
</protein>
<proteinExistence type="predicted"/>
<dbReference type="Pfam" id="PF00135">
    <property type="entry name" value="COesterase"/>
    <property type="match status" value="1"/>
</dbReference>
<dbReference type="Gene3D" id="3.40.50.1820">
    <property type="entry name" value="alpha/beta hydrolase"/>
    <property type="match status" value="1"/>
</dbReference>
<dbReference type="ESTHER" id="drowi-b4mqe9">
    <property type="family name" value="Juvenile_hormone_esterase"/>
</dbReference>
<dbReference type="InterPro" id="IPR002018">
    <property type="entry name" value="CarbesteraseB"/>
</dbReference>
<feature type="domain" description="Carboxylesterase type B" evidence="3">
    <location>
        <begin position="32"/>
        <end position="512"/>
    </location>
</feature>
<keyword evidence="2" id="KW-0732">Signal</keyword>
<feature type="chain" id="PRO_5002814978" evidence="2">
    <location>
        <begin position="21"/>
        <end position="572"/>
    </location>
</feature>
<organism evidence="5">
    <name type="scientific">Drosophila willistoni</name>
    <name type="common">Fruit fly</name>
    <dbReference type="NCBI Taxonomy" id="7260"/>
    <lineage>
        <taxon>Eukaryota</taxon>
        <taxon>Metazoa</taxon>
        <taxon>Ecdysozoa</taxon>
        <taxon>Arthropoda</taxon>
        <taxon>Hexapoda</taxon>
        <taxon>Insecta</taxon>
        <taxon>Pterygota</taxon>
        <taxon>Neoptera</taxon>
        <taxon>Endopterygota</taxon>
        <taxon>Diptera</taxon>
        <taxon>Brachycera</taxon>
        <taxon>Muscomorpha</taxon>
        <taxon>Ephydroidea</taxon>
        <taxon>Drosophilidae</taxon>
        <taxon>Drosophila</taxon>
        <taxon>Sophophora</taxon>
    </lineage>
</organism>
<dbReference type="InParanoid" id="B4MQE9"/>
<sequence length="572" mass="65223">MFETHLTVLFHCLILAFISAARKEKYIVCPPKVGCIRGTTMSGYQKGPFEAFMGIPYAEPPVGALRFRNPIIKARWFNTYDATQFKPDCIQKNRLVPHPTIFGDEDCLYLNIYRPKVRLRRLPVMIYIHGGGFFSGSAGPLITGPEYIMDTESVILVTMSYRLGALGFMSTGDYNMPGNFGLKDQNLVFKWVRRNIESFDGDNKKVTIFGQSAGAVATHMHLINPYSKNLFHRVISMSGTANAPFAITKNPLEQARETAKLCVIQNADTLSTAKLAEALRNVNIVTLINAGDGLKHWDVDPSSVYRPVVEPPSIDAIIPADPEKMMKSIYFQKRPWLLGTVPQEGAVRAINIIENPILRQKFNERFQYLYQELLEWPNRFTPRQAKDKTEIIVDEYLDDYFRIKNRTEAGFLNSITDRAFKHPLYEAIYEYWKIPGGKFPHFMYSFNYKGPFSYATFFTRANVTGKYGVVHCDDLIYLFRSPIIFPDFDKTSVEAKVIEKFVKYLVNFATFGYTVDVPPIGFCGTDVLDSRPHGICDYHEFVNNDSIPEGFEVVVKSDFPTANVKLWQELLD</sequence>